<protein>
    <submittedName>
        <fullName evidence="1">Uncharacterized protein</fullName>
    </submittedName>
</protein>
<dbReference type="Proteomes" id="UP000315010">
    <property type="component" value="Unassembled WGS sequence"/>
</dbReference>
<accession>A0A5C5YUL9</accession>
<gene>
    <name evidence="1" type="ORF">CA13_01260</name>
</gene>
<organism evidence="1 2">
    <name type="scientific">Novipirellula herctigrandis</name>
    <dbReference type="NCBI Taxonomy" id="2527986"/>
    <lineage>
        <taxon>Bacteria</taxon>
        <taxon>Pseudomonadati</taxon>
        <taxon>Planctomycetota</taxon>
        <taxon>Planctomycetia</taxon>
        <taxon>Pirellulales</taxon>
        <taxon>Pirellulaceae</taxon>
        <taxon>Novipirellula</taxon>
    </lineage>
</organism>
<sequence length="74" mass="8289">MLNVQEFGKLDPKRNVPMAMASPISPTQRKANFEHEYFQLNGGFPQPIFVFQLTAARSTTARTYRIGAGVDWSG</sequence>
<name>A0A5C5YUL9_9BACT</name>
<proteinExistence type="predicted"/>
<keyword evidence="2" id="KW-1185">Reference proteome</keyword>
<comment type="caution">
    <text evidence="1">The sequence shown here is derived from an EMBL/GenBank/DDBJ whole genome shotgun (WGS) entry which is preliminary data.</text>
</comment>
<evidence type="ECO:0000313" key="1">
    <source>
        <dbReference type="EMBL" id="TWT78729.1"/>
    </source>
</evidence>
<evidence type="ECO:0000313" key="2">
    <source>
        <dbReference type="Proteomes" id="UP000315010"/>
    </source>
</evidence>
<reference evidence="1 2" key="1">
    <citation type="submission" date="2019-02" db="EMBL/GenBank/DDBJ databases">
        <title>Deep-cultivation of Planctomycetes and their phenomic and genomic characterization uncovers novel biology.</title>
        <authorList>
            <person name="Wiegand S."/>
            <person name="Jogler M."/>
            <person name="Boedeker C."/>
            <person name="Pinto D."/>
            <person name="Vollmers J."/>
            <person name="Rivas-Marin E."/>
            <person name="Kohn T."/>
            <person name="Peeters S.H."/>
            <person name="Heuer A."/>
            <person name="Rast P."/>
            <person name="Oberbeckmann S."/>
            <person name="Bunk B."/>
            <person name="Jeske O."/>
            <person name="Meyerdierks A."/>
            <person name="Storesund J.E."/>
            <person name="Kallscheuer N."/>
            <person name="Luecker S."/>
            <person name="Lage O.M."/>
            <person name="Pohl T."/>
            <person name="Merkel B.J."/>
            <person name="Hornburger P."/>
            <person name="Mueller R.-W."/>
            <person name="Bruemmer F."/>
            <person name="Labrenz M."/>
            <person name="Spormann A.M."/>
            <person name="Op Den Camp H."/>
            <person name="Overmann J."/>
            <person name="Amann R."/>
            <person name="Jetten M.S.M."/>
            <person name="Mascher T."/>
            <person name="Medema M.H."/>
            <person name="Devos D.P."/>
            <person name="Kaster A.-K."/>
            <person name="Ovreas L."/>
            <person name="Rohde M."/>
            <person name="Galperin M.Y."/>
            <person name="Jogler C."/>
        </authorList>
    </citation>
    <scope>NUCLEOTIDE SEQUENCE [LARGE SCALE GENOMIC DNA]</scope>
    <source>
        <strain evidence="1 2">CA13</strain>
    </source>
</reference>
<dbReference type="AlphaFoldDB" id="A0A5C5YUL9"/>
<dbReference type="EMBL" id="SJPJ01000001">
    <property type="protein sequence ID" value="TWT78729.1"/>
    <property type="molecule type" value="Genomic_DNA"/>
</dbReference>